<dbReference type="InterPro" id="IPR000719">
    <property type="entry name" value="Prot_kinase_dom"/>
</dbReference>
<protein>
    <submittedName>
        <fullName evidence="1">Uncharacterized protein</fullName>
    </submittedName>
</protein>
<dbReference type="Gene3D" id="1.10.510.10">
    <property type="entry name" value="Transferase(Phosphotransferase) domain 1"/>
    <property type="match status" value="1"/>
</dbReference>
<proteinExistence type="predicted"/>
<dbReference type="InterPro" id="IPR008271">
    <property type="entry name" value="Ser/Thr_kinase_AS"/>
</dbReference>
<dbReference type="Pfam" id="PF00069">
    <property type="entry name" value="Pkinase"/>
    <property type="match status" value="1"/>
</dbReference>
<dbReference type="PROSITE" id="PS00108">
    <property type="entry name" value="PROTEIN_KINASE_ST"/>
    <property type="match status" value="1"/>
</dbReference>
<dbReference type="CDD" id="cd00180">
    <property type="entry name" value="PKc"/>
    <property type="match status" value="1"/>
</dbReference>
<evidence type="ECO:0000313" key="1">
    <source>
        <dbReference type="EMBL" id="CAH1776151.1"/>
    </source>
</evidence>
<dbReference type="PANTHER" id="PTHR44167:SF24">
    <property type="entry name" value="SERINE_THREONINE-PROTEIN KINASE CHK2"/>
    <property type="match status" value="1"/>
</dbReference>
<comment type="caution">
    <text evidence="1">The sequence shown here is derived from an EMBL/GenBank/DDBJ whole genome shotgun (WGS) entry which is preliminary data.</text>
</comment>
<name>A0A8J1XRD3_OWEFU</name>
<dbReference type="GO" id="GO:0044773">
    <property type="term" value="P:mitotic DNA damage checkpoint signaling"/>
    <property type="evidence" value="ECO:0007669"/>
    <property type="project" value="TreeGrafter"/>
</dbReference>
<dbReference type="GO" id="GO:0005634">
    <property type="term" value="C:nucleus"/>
    <property type="evidence" value="ECO:0007669"/>
    <property type="project" value="TreeGrafter"/>
</dbReference>
<dbReference type="AlphaFoldDB" id="A0A8J1XRD3"/>
<dbReference type="GO" id="GO:0005737">
    <property type="term" value="C:cytoplasm"/>
    <property type="evidence" value="ECO:0007669"/>
    <property type="project" value="TreeGrafter"/>
</dbReference>
<organism evidence="1 2">
    <name type="scientific">Owenia fusiformis</name>
    <name type="common">Polychaete worm</name>
    <dbReference type="NCBI Taxonomy" id="6347"/>
    <lineage>
        <taxon>Eukaryota</taxon>
        <taxon>Metazoa</taxon>
        <taxon>Spiralia</taxon>
        <taxon>Lophotrochozoa</taxon>
        <taxon>Annelida</taxon>
        <taxon>Polychaeta</taxon>
        <taxon>Sedentaria</taxon>
        <taxon>Canalipalpata</taxon>
        <taxon>Sabellida</taxon>
        <taxon>Oweniida</taxon>
        <taxon>Oweniidae</taxon>
        <taxon>Owenia</taxon>
    </lineage>
</organism>
<reference evidence="1" key="1">
    <citation type="submission" date="2022-03" db="EMBL/GenBank/DDBJ databases">
        <authorList>
            <person name="Martin C."/>
        </authorList>
    </citation>
    <scope>NUCLEOTIDE SEQUENCE</scope>
</reference>
<dbReference type="Proteomes" id="UP000749559">
    <property type="component" value="Unassembled WGS sequence"/>
</dbReference>
<gene>
    <name evidence="1" type="ORF">OFUS_LOCUS3356</name>
</gene>
<sequence>MEPAAKKFKGRALPKDIMRQLTDWLQAVIEPIPPVSAGSRVLYDSLEEKIAESFPATHRIFTRTLIGRELSKLFPDAMAAGRGQLKKDPVTKKRPHYYKHLSWKSSAPNTDFGEEMIDDGIRNSDSCRAVIVNSEHPVQSITATTCNTEVQTDIEREDTSKDIEIARLGSVIDDLKSKLAAEKREKERLYRLLASRQTRPEDINVVFDHRNAPSHKNTSTLHHIGEGGFGKVDACLMPGSGEKVAVKVLKQKKDFLEELRYLIAVQSEHIDSIQRLISFDVKDKVIVSNLVEYDDHTQSSLWHAVSDPEEYDLQTKDYIHQLRCFIHSVQHIHSLGILHNDLKTDNFVMKSRTAGVLIDFGVACSMLSPFTWSQVNSNQTWIAPEVREARSPVSIASDIYSIGVAFEDISSLVDDCRLRSAITACSEPEAFDRPGIGFLDEILCAILAS</sequence>
<dbReference type="PROSITE" id="PS50011">
    <property type="entry name" value="PROTEIN_KINASE_DOM"/>
    <property type="match status" value="1"/>
</dbReference>
<dbReference type="SUPFAM" id="SSF56112">
    <property type="entry name" value="Protein kinase-like (PK-like)"/>
    <property type="match status" value="1"/>
</dbReference>
<dbReference type="GO" id="GO:0004674">
    <property type="term" value="F:protein serine/threonine kinase activity"/>
    <property type="evidence" value="ECO:0007669"/>
    <property type="project" value="TreeGrafter"/>
</dbReference>
<evidence type="ECO:0000313" key="2">
    <source>
        <dbReference type="Proteomes" id="UP000749559"/>
    </source>
</evidence>
<dbReference type="GO" id="GO:0005524">
    <property type="term" value="F:ATP binding"/>
    <property type="evidence" value="ECO:0007669"/>
    <property type="project" value="InterPro"/>
</dbReference>
<dbReference type="EMBL" id="CAIIXF020000001">
    <property type="protein sequence ID" value="CAH1776151.1"/>
    <property type="molecule type" value="Genomic_DNA"/>
</dbReference>
<dbReference type="OrthoDB" id="6097776at2759"/>
<dbReference type="PANTHER" id="PTHR44167">
    <property type="entry name" value="OVARIAN-SPECIFIC SERINE/THREONINE-PROTEIN KINASE LOK-RELATED"/>
    <property type="match status" value="1"/>
</dbReference>
<dbReference type="InterPro" id="IPR011009">
    <property type="entry name" value="Kinase-like_dom_sf"/>
</dbReference>
<dbReference type="SMART" id="SM00220">
    <property type="entry name" value="S_TKc"/>
    <property type="match status" value="1"/>
</dbReference>
<accession>A0A8J1XRD3</accession>
<keyword evidence="2" id="KW-1185">Reference proteome</keyword>